<comment type="similarity">
    <text evidence="2">Belongs to the UQCRH/QCR6 family.</text>
</comment>
<comment type="subcellular location">
    <subcellularLocation>
        <location evidence="1">Mitochondrion inner membrane</location>
        <topology evidence="1">Peripheral membrane protein</topology>
        <orientation evidence="1">Intermembrane side</orientation>
    </subcellularLocation>
</comment>
<keyword evidence="8" id="KW-0472">Membrane</keyword>
<proteinExistence type="inferred from homology"/>
<dbReference type="eggNOG" id="KOG4763">
    <property type="taxonomic scope" value="Eukaryota"/>
</dbReference>
<dbReference type="GO" id="GO:0006122">
    <property type="term" value="P:mitochondrial electron transport, ubiquinol to cytochrome c"/>
    <property type="evidence" value="ECO:0007669"/>
    <property type="project" value="InterPro"/>
</dbReference>
<keyword evidence="14" id="KW-1185">Reference proteome</keyword>
<evidence type="ECO:0000313" key="14">
    <source>
        <dbReference type="Proteomes" id="UP000018001"/>
    </source>
</evidence>
<dbReference type="Gene3D" id="1.10.287.20">
    <property type="entry name" value="Ubiquinol-cytochrome C reductase hinge domain"/>
    <property type="match status" value="1"/>
</dbReference>
<sequence length="143" mass="16345">MGFSDLFADVISSLGFAEAQAEAPPAEETQNTEEESTEEKSEETEEAEEQPEEEDGGEEEEEEEEEAEEEEPEDPMPRLVQECTDSRQCASVKHHFDECVERVTRNSEDPDYNGPKEDCVEEFFHLQHCATQCAAPKLWRELK</sequence>
<keyword evidence="6" id="KW-0249">Electron transport</keyword>
<dbReference type="AlphaFoldDB" id="V5FYC1"/>
<dbReference type="Proteomes" id="UP000018001">
    <property type="component" value="Unassembled WGS sequence"/>
</dbReference>
<evidence type="ECO:0000256" key="1">
    <source>
        <dbReference type="ARBA" id="ARBA00004137"/>
    </source>
</evidence>
<dbReference type="InterPro" id="IPR003422">
    <property type="entry name" value="Cyt_b-c1_6"/>
</dbReference>
<evidence type="ECO:0000256" key="5">
    <source>
        <dbReference type="ARBA" id="ARBA00022792"/>
    </source>
</evidence>
<keyword evidence="7" id="KW-0496">Mitochondrion</keyword>
<evidence type="ECO:0000256" key="2">
    <source>
        <dbReference type="ARBA" id="ARBA00006498"/>
    </source>
</evidence>
<evidence type="ECO:0000256" key="8">
    <source>
        <dbReference type="ARBA" id="ARBA00023136"/>
    </source>
</evidence>
<evidence type="ECO:0000256" key="7">
    <source>
        <dbReference type="ARBA" id="ARBA00023128"/>
    </source>
</evidence>
<protein>
    <recommendedName>
        <fullName evidence="9">Cytochrome b-c1 complex subunit 6, mitochondrial</fullName>
    </recommendedName>
    <alternativeName>
        <fullName evidence="10">Complex III subunit 6</fullName>
    </alternativeName>
</protein>
<dbReference type="HOGENOM" id="CLU_115913_0_0_1"/>
<evidence type="ECO:0000256" key="9">
    <source>
        <dbReference type="ARBA" id="ARBA00044155"/>
    </source>
</evidence>
<feature type="compositionally biased region" description="Acidic residues" evidence="11">
    <location>
        <begin position="30"/>
        <end position="74"/>
    </location>
</feature>
<dbReference type="InterPro" id="IPR023184">
    <property type="entry name" value="Ubol_cytC_Rdtase_hinge_dom"/>
</dbReference>
<name>V5FYC1_BYSSN</name>
<feature type="region of interest" description="Disordered" evidence="11">
    <location>
        <begin position="17"/>
        <end position="81"/>
    </location>
</feature>
<dbReference type="EMBL" id="BAUL01000184">
    <property type="protein sequence ID" value="GAD97083.1"/>
    <property type="molecule type" value="Genomic_DNA"/>
</dbReference>
<keyword evidence="4" id="KW-0679">Respiratory chain</keyword>
<evidence type="ECO:0000256" key="3">
    <source>
        <dbReference type="ARBA" id="ARBA00022448"/>
    </source>
</evidence>
<comment type="caution">
    <text evidence="13">The sequence shown here is derived from an EMBL/GenBank/DDBJ whole genome shotgun (WGS) entry which is preliminary data.</text>
</comment>
<dbReference type="PANTHER" id="PTHR15336">
    <property type="entry name" value="UBIQUINOL-CYTOCHROME C REDUCTASE COMPLEX 7.8 KDA PROTEIN"/>
    <property type="match status" value="1"/>
</dbReference>
<evidence type="ECO:0000256" key="10">
    <source>
        <dbReference type="ARBA" id="ARBA00044246"/>
    </source>
</evidence>
<evidence type="ECO:0000259" key="12">
    <source>
        <dbReference type="Pfam" id="PF02320"/>
    </source>
</evidence>
<keyword evidence="5" id="KW-0999">Mitochondrion inner membrane</keyword>
<dbReference type="InterPro" id="IPR036811">
    <property type="entry name" value="Ubol_cytC_Rdtase_hinge_dom_sf"/>
</dbReference>
<dbReference type="PANTHER" id="PTHR15336:SF0">
    <property type="entry name" value="CYTOCHROME B-C1 COMPLEX SUBUNIT 6, MITOCHONDRIAL"/>
    <property type="match status" value="1"/>
</dbReference>
<keyword evidence="3" id="KW-0813">Transport</keyword>
<evidence type="ECO:0000313" key="13">
    <source>
        <dbReference type="EMBL" id="GAD97083.1"/>
    </source>
</evidence>
<dbReference type="GO" id="GO:0005743">
    <property type="term" value="C:mitochondrial inner membrane"/>
    <property type="evidence" value="ECO:0007669"/>
    <property type="project" value="UniProtKB-SubCell"/>
</dbReference>
<dbReference type="FunFam" id="1.10.287.20:FF:000003">
    <property type="entry name" value="Cytochrome b-c1 complex subunit 6"/>
    <property type="match status" value="1"/>
</dbReference>
<dbReference type="InParanoid" id="V5FYC1"/>
<feature type="compositionally biased region" description="Low complexity" evidence="11">
    <location>
        <begin position="17"/>
        <end position="29"/>
    </location>
</feature>
<reference evidence="14" key="1">
    <citation type="journal article" date="2014" name="Genome Announc.">
        <title>Draft genome sequence of the formaldehyde-resistant fungus Byssochlamys spectabilis No. 5 (anamorph Paecilomyces variotii No. 5) (NBRC109023).</title>
        <authorList>
            <person name="Oka T."/>
            <person name="Ekino K."/>
            <person name="Fukuda K."/>
            <person name="Nomura Y."/>
        </authorList>
    </citation>
    <scope>NUCLEOTIDE SEQUENCE [LARGE SCALE GENOMIC DNA]</scope>
    <source>
        <strain evidence="14">No. 5 / NBRC 109023</strain>
    </source>
</reference>
<evidence type="ECO:0000256" key="4">
    <source>
        <dbReference type="ARBA" id="ARBA00022660"/>
    </source>
</evidence>
<dbReference type="OrthoDB" id="405848at2759"/>
<dbReference type="Pfam" id="PF02320">
    <property type="entry name" value="UCR_hinge"/>
    <property type="match status" value="1"/>
</dbReference>
<organism evidence="13 14">
    <name type="scientific">Byssochlamys spectabilis (strain No. 5 / NBRC 109023)</name>
    <name type="common">Paecilomyces variotii</name>
    <dbReference type="NCBI Taxonomy" id="1356009"/>
    <lineage>
        <taxon>Eukaryota</taxon>
        <taxon>Fungi</taxon>
        <taxon>Dikarya</taxon>
        <taxon>Ascomycota</taxon>
        <taxon>Pezizomycotina</taxon>
        <taxon>Eurotiomycetes</taxon>
        <taxon>Eurotiomycetidae</taxon>
        <taxon>Eurotiales</taxon>
        <taxon>Thermoascaceae</taxon>
        <taxon>Paecilomyces</taxon>
    </lineage>
</organism>
<evidence type="ECO:0000256" key="6">
    <source>
        <dbReference type="ARBA" id="ARBA00022982"/>
    </source>
</evidence>
<accession>V5FYC1</accession>
<gene>
    <name evidence="13" type="ORF">PVAR5_5752</name>
</gene>
<evidence type="ECO:0000256" key="11">
    <source>
        <dbReference type="SAM" id="MobiDB-lite"/>
    </source>
</evidence>
<feature type="domain" description="Ubiquinol-cytochrome C reductase hinge" evidence="12">
    <location>
        <begin position="74"/>
        <end position="143"/>
    </location>
</feature>
<dbReference type="SUPFAM" id="SSF81531">
    <property type="entry name" value="Non-heme 11 kDa protein of cytochrome bc1 complex (Ubiquinol-cytochrome c reductase)"/>
    <property type="match status" value="1"/>
</dbReference>